<dbReference type="RefSeq" id="WP_302244789.1">
    <property type="nucleotide sequence ID" value="NZ_JAULJQ010000010.1"/>
</dbReference>
<sequence length="298" mass="33083">MNSNQQYVDQNYVNTAQPSMQAQTMAQPNMQPQGMEQASMAQPSMQAQSMEQVSMQTQTTAQPGIENNVEQTKKPTSVFVTVTRYPEKDQTFVGFGSLTPHEKNKEIGAKDAFHKLQAIDSFLKALDANQIPLNIKGRNKDGKDMFMKADCYVNSGVSKNGNSYYLRKIAIEVQREVRNEAGEVIQAAQKLYATKGDNGYAFDKNCDPAIKAKFNESIKEGASFSLAATKNDTLAKYQNLTNFINQVDRPVSVELNFQKGVGVSIDKVVALETKEHNNTQNIVQMIQQPQSAGMSMSR</sequence>
<accession>A0ABT8T8E1</accession>
<protein>
    <submittedName>
        <fullName evidence="1">Uncharacterized protein</fullName>
    </submittedName>
</protein>
<reference evidence="1 2" key="1">
    <citation type="submission" date="2023-06" db="EMBL/GenBank/DDBJ databases">
        <title>Campylobacter magnum sp. nov., isolated from cecal contents of domestic pigs (Sus scrofa domesticus).</title>
        <authorList>
            <person name="Papic B."/>
            <person name="Gruntar I."/>
        </authorList>
    </citation>
    <scope>NUCLEOTIDE SEQUENCE [LARGE SCALE GENOMIC DNA]</scope>
    <source>
        <strain evidence="2">34484-21</strain>
    </source>
</reference>
<dbReference type="EMBL" id="JAULJQ010000010">
    <property type="protein sequence ID" value="MDO2410014.1"/>
    <property type="molecule type" value="Genomic_DNA"/>
</dbReference>
<dbReference type="Proteomes" id="UP001171111">
    <property type="component" value="Unassembled WGS sequence"/>
</dbReference>
<proteinExistence type="predicted"/>
<comment type="caution">
    <text evidence="1">The sequence shown here is derived from an EMBL/GenBank/DDBJ whole genome shotgun (WGS) entry which is preliminary data.</text>
</comment>
<evidence type="ECO:0000313" key="2">
    <source>
        <dbReference type="Proteomes" id="UP001171111"/>
    </source>
</evidence>
<keyword evidence="2" id="KW-1185">Reference proteome</keyword>
<gene>
    <name evidence="1" type="ORF">Q2362_07945</name>
</gene>
<evidence type="ECO:0000313" key="1">
    <source>
        <dbReference type="EMBL" id="MDO2410014.1"/>
    </source>
</evidence>
<name>A0ABT8T8E1_9BACT</name>
<organism evidence="1 2">
    <name type="scientific">Campylobacter magnus</name>
    <dbReference type="NCBI Taxonomy" id="3026462"/>
    <lineage>
        <taxon>Bacteria</taxon>
        <taxon>Pseudomonadati</taxon>
        <taxon>Campylobacterota</taxon>
        <taxon>Epsilonproteobacteria</taxon>
        <taxon>Campylobacterales</taxon>
        <taxon>Campylobacteraceae</taxon>
        <taxon>Campylobacter</taxon>
    </lineage>
</organism>